<evidence type="ECO:0000313" key="2">
    <source>
        <dbReference type="Proteomes" id="UP000487649"/>
    </source>
</evidence>
<organism evidence="1 2">
    <name type="scientific">Turicibacter sanguinis</name>
    <dbReference type="NCBI Taxonomy" id="154288"/>
    <lineage>
        <taxon>Bacteria</taxon>
        <taxon>Bacillati</taxon>
        <taxon>Bacillota</taxon>
        <taxon>Erysipelotrichia</taxon>
        <taxon>Erysipelotrichales</taxon>
        <taxon>Turicibacteraceae</taxon>
        <taxon>Turicibacter</taxon>
    </lineage>
</organism>
<dbReference type="RefSeq" id="WP_006785368.1">
    <property type="nucleotide sequence ID" value="NZ_CAJJOK010000002.1"/>
</dbReference>
<dbReference type="Proteomes" id="UP000487649">
    <property type="component" value="Unassembled WGS sequence"/>
</dbReference>
<gene>
    <name evidence="1" type="ORF">GMA92_00510</name>
</gene>
<dbReference type="AlphaFoldDB" id="A0A173R0H0"/>
<dbReference type="GeneID" id="60060056"/>
<name>A0A173R0H0_9FIRM</name>
<accession>A0A173R0H0</accession>
<evidence type="ECO:0000313" key="1">
    <source>
        <dbReference type="EMBL" id="MTK19919.1"/>
    </source>
</evidence>
<sequence>MGIFNADRPLGKMLADAYDLMLLSVLWFVGCLPIVTIVTSTTALLFVCGKKLRGEEIQVGADFYKSYRQNFKMSFPLLLILGIFWFGSLFYLFIGYRSLLQKMTLAWLFIIILIFELVVLTAFILLLFSRYETSIFQLLKNALFMSHAYLLQSLFIFLWSIGLSLLVLFMPGLFVLMPGVLACLINYFGGAAIGHHLNHSK</sequence>
<dbReference type="EMBL" id="WMQE01000001">
    <property type="protein sequence ID" value="MTK19919.1"/>
    <property type="molecule type" value="Genomic_DNA"/>
</dbReference>
<protein>
    <submittedName>
        <fullName evidence="1">DUF624 domain-containing protein</fullName>
    </submittedName>
</protein>
<dbReference type="InterPro" id="IPR006938">
    <property type="entry name" value="DUF624"/>
</dbReference>
<dbReference type="OrthoDB" id="1656108at2"/>
<reference evidence="1 2" key="1">
    <citation type="journal article" date="2019" name="Nat. Med.">
        <title>A library of human gut bacterial isolates paired with longitudinal multiomics data enables mechanistic microbiome research.</title>
        <authorList>
            <person name="Poyet M."/>
            <person name="Groussin M."/>
            <person name="Gibbons S.M."/>
            <person name="Avila-Pacheco J."/>
            <person name="Jiang X."/>
            <person name="Kearney S.M."/>
            <person name="Perrotta A.R."/>
            <person name="Berdy B."/>
            <person name="Zhao S."/>
            <person name="Lieberman T.D."/>
            <person name="Swanson P.K."/>
            <person name="Smith M."/>
            <person name="Roesemann S."/>
            <person name="Alexander J.E."/>
            <person name="Rich S.A."/>
            <person name="Livny J."/>
            <person name="Vlamakis H."/>
            <person name="Clish C."/>
            <person name="Bullock K."/>
            <person name="Deik A."/>
            <person name="Scott J."/>
            <person name="Pierce K.A."/>
            <person name="Xavier R.J."/>
            <person name="Alm E.J."/>
        </authorList>
    </citation>
    <scope>NUCLEOTIDE SEQUENCE [LARGE SCALE GENOMIC DNA]</scope>
    <source>
        <strain evidence="1 2">BIOML-A198</strain>
    </source>
</reference>
<comment type="caution">
    <text evidence="1">The sequence shown here is derived from an EMBL/GenBank/DDBJ whole genome shotgun (WGS) entry which is preliminary data.</text>
</comment>
<proteinExistence type="predicted"/>
<dbReference type="Pfam" id="PF04854">
    <property type="entry name" value="DUF624"/>
    <property type="match status" value="1"/>
</dbReference>